<organism evidence="2 3">
    <name type="scientific">Pisum sativum</name>
    <name type="common">Garden pea</name>
    <name type="synonym">Lathyrus oleraceus</name>
    <dbReference type="NCBI Taxonomy" id="3888"/>
    <lineage>
        <taxon>Eukaryota</taxon>
        <taxon>Viridiplantae</taxon>
        <taxon>Streptophyta</taxon>
        <taxon>Embryophyta</taxon>
        <taxon>Tracheophyta</taxon>
        <taxon>Spermatophyta</taxon>
        <taxon>Magnoliopsida</taxon>
        <taxon>eudicotyledons</taxon>
        <taxon>Gunneridae</taxon>
        <taxon>Pentapetalae</taxon>
        <taxon>rosids</taxon>
        <taxon>fabids</taxon>
        <taxon>Fabales</taxon>
        <taxon>Fabaceae</taxon>
        <taxon>Papilionoideae</taxon>
        <taxon>50 kb inversion clade</taxon>
        <taxon>NPAAA clade</taxon>
        <taxon>Hologalegina</taxon>
        <taxon>IRL clade</taxon>
        <taxon>Fabeae</taxon>
        <taxon>Lathyrus</taxon>
    </lineage>
</organism>
<dbReference type="AlphaFoldDB" id="A0A9D4W8N3"/>
<evidence type="ECO:0000313" key="3">
    <source>
        <dbReference type="Proteomes" id="UP001058974"/>
    </source>
</evidence>
<protein>
    <submittedName>
        <fullName evidence="2">Uncharacterized protein</fullName>
    </submittedName>
</protein>
<accession>A0A9D4W8N3</accession>
<evidence type="ECO:0000313" key="2">
    <source>
        <dbReference type="EMBL" id="KAI5397466.1"/>
    </source>
</evidence>
<dbReference type="EMBL" id="JAMSHJ010000006">
    <property type="protein sequence ID" value="KAI5397466.1"/>
    <property type="molecule type" value="Genomic_DNA"/>
</dbReference>
<comment type="caution">
    <text evidence="2">The sequence shown here is derived from an EMBL/GenBank/DDBJ whole genome shotgun (WGS) entry which is preliminary data.</text>
</comment>
<keyword evidence="3" id="KW-1185">Reference proteome</keyword>
<dbReference type="Gramene" id="Psat06G0333000-T1">
    <property type="protein sequence ID" value="KAI5397466.1"/>
    <property type="gene ID" value="KIW84_063330"/>
</dbReference>
<dbReference type="Proteomes" id="UP001058974">
    <property type="component" value="Chromosome 6"/>
</dbReference>
<reference evidence="2 3" key="1">
    <citation type="journal article" date="2022" name="Nat. Genet.">
        <title>Improved pea reference genome and pan-genome highlight genomic features and evolutionary characteristics.</title>
        <authorList>
            <person name="Yang T."/>
            <person name="Liu R."/>
            <person name="Luo Y."/>
            <person name="Hu S."/>
            <person name="Wang D."/>
            <person name="Wang C."/>
            <person name="Pandey M.K."/>
            <person name="Ge S."/>
            <person name="Xu Q."/>
            <person name="Li N."/>
            <person name="Li G."/>
            <person name="Huang Y."/>
            <person name="Saxena R.K."/>
            <person name="Ji Y."/>
            <person name="Li M."/>
            <person name="Yan X."/>
            <person name="He Y."/>
            <person name="Liu Y."/>
            <person name="Wang X."/>
            <person name="Xiang C."/>
            <person name="Varshney R.K."/>
            <person name="Ding H."/>
            <person name="Gao S."/>
            <person name="Zong X."/>
        </authorList>
    </citation>
    <scope>NUCLEOTIDE SEQUENCE [LARGE SCALE GENOMIC DNA]</scope>
    <source>
        <strain evidence="2 3">cv. Zhongwan 6</strain>
    </source>
</reference>
<evidence type="ECO:0000256" key="1">
    <source>
        <dbReference type="SAM" id="MobiDB-lite"/>
    </source>
</evidence>
<proteinExistence type="predicted"/>
<feature type="compositionally biased region" description="Basic residues" evidence="1">
    <location>
        <begin position="129"/>
        <end position="141"/>
    </location>
</feature>
<sequence length="156" mass="18015">MSAKELAETYRELLIEWKESCLREHIQKKTISAPLLEEDKLGSTILDLEEEVTLLKSKLDNMIKFVRMLNNGFDMLDDITEIGEKKAIGFDYSSMNKKVLQEVKENVKNRKVMLKAKRTPYKKIPTPTKAKKTPKKKKKYVVGIKKSARKKGMLPS</sequence>
<name>A0A9D4W8N3_PEA</name>
<feature type="region of interest" description="Disordered" evidence="1">
    <location>
        <begin position="118"/>
        <end position="141"/>
    </location>
</feature>
<gene>
    <name evidence="2" type="ORF">KIW84_063330</name>
</gene>